<dbReference type="InterPro" id="IPR001268">
    <property type="entry name" value="NADH_UbQ_OxRdtase_30kDa_su"/>
</dbReference>
<dbReference type="InterPro" id="IPR029014">
    <property type="entry name" value="NiFe-Hase_large"/>
</dbReference>
<dbReference type="GO" id="GO:0016651">
    <property type="term" value="F:oxidoreductase activity, acting on NAD(P)H"/>
    <property type="evidence" value="ECO:0007669"/>
    <property type="project" value="InterPro"/>
</dbReference>
<dbReference type="Pfam" id="PF00346">
    <property type="entry name" value="Complex1_49kDa"/>
    <property type="match status" value="1"/>
</dbReference>
<proteinExistence type="predicted"/>
<reference evidence="5 6" key="1">
    <citation type="journal article" date="2016" name="Nat. Commun.">
        <title>Thousands of microbial genomes shed light on interconnected biogeochemical processes in an aquifer system.</title>
        <authorList>
            <person name="Anantharaman K."/>
            <person name="Brown C.T."/>
            <person name="Hug L.A."/>
            <person name="Sharon I."/>
            <person name="Castelle C.J."/>
            <person name="Probst A.J."/>
            <person name="Thomas B.C."/>
            <person name="Singh A."/>
            <person name="Wilkins M.J."/>
            <person name="Karaoz U."/>
            <person name="Brodie E.L."/>
            <person name="Williams K.H."/>
            <person name="Hubbard S.S."/>
            <person name="Banfield J.F."/>
        </authorList>
    </citation>
    <scope>NUCLEOTIDE SEQUENCE [LARGE SCALE GENOMIC DNA]</scope>
    <source>
        <strain evidence="6">RBG_16_55_9</strain>
    </source>
</reference>
<dbReference type="PANTHER" id="PTHR43485:SF1">
    <property type="entry name" value="FORMATE HYDROGENLYASE SUBUNIT 5-RELATED"/>
    <property type="match status" value="1"/>
</dbReference>
<dbReference type="GO" id="GO:0051287">
    <property type="term" value="F:NAD binding"/>
    <property type="evidence" value="ECO:0007669"/>
    <property type="project" value="InterPro"/>
</dbReference>
<dbReference type="Pfam" id="PF00329">
    <property type="entry name" value="Complex1_30kDa"/>
    <property type="match status" value="1"/>
</dbReference>
<dbReference type="InterPro" id="IPR001135">
    <property type="entry name" value="NADH_Q_OxRdtase_suD"/>
</dbReference>
<dbReference type="STRING" id="1817864.A2Z21_03825"/>
<keyword evidence="2" id="KW-0520">NAD</keyword>
<sequence>MSSQVETVISELRREFGEHLDETRVTHKNEIYYDVASLDWLPNVCSFVHHQWQASFVCAWASDERSRDGAFHLHYVFSLDQFGLFVIVCSPVSVEDSEFPSVAAHMIAANWAEREIRDTFGLTPVGHPHLKRLWAHPDWPSDNYTMRKDFPLNSQPPRVEGDFEFHRVEGEGVFEIPVGPVHAGIIEPGHFRFSVAGEPIISLQVQLGYTHKGTEKLCEGLSVEHALHVSERISGDSSFAHSMAFCHGAERLAHVEVPERAQYLRMLCLELERIYNHLSDIGMIANDIAFLVGYSHAMRVREQVMTLNEKLMGSRLLRAMNSLGGVRRDIPDAAFSSILSTLATVRRELRDLAELLFTSASVLDRLETTGVLAQKIARDVGIVGLAARASGIDRDFRRDHPHLQYHRVSFKVPLYKSGDVNARTRVRVDEVFESIQIIEQVLSQIRPGPIRVPLEKIPTYAQALGYAEGWRGPIVHAIQTDAAGKISRYKIDDPSFHNWPALIFAVQGNIVPDFPLINKSFNLSYSGNDR</sequence>
<feature type="domain" description="NADH:ubiquinone oxidoreductase 30kDa subunit" evidence="3">
    <location>
        <begin position="41"/>
        <end position="155"/>
    </location>
</feature>
<name>A0A1F5UX91_FRAXR</name>
<dbReference type="Proteomes" id="UP000179157">
    <property type="component" value="Unassembled WGS sequence"/>
</dbReference>
<dbReference type="Gene3D" id="1.10.645.10">
    <property type="entry name" value="Cytochrome-c3 Hydrogenase, chain B"/>
    <property type="match status" value="1"/>
</dbReference>
<gene>
    <name evidence="5" type="ORF">A2Z21_03825</name>
</gene>
<dbReference type="PANTHER" id="PTHR43485">
    <property type="entry name" value="HYDROGENASE-4 COMPONENT G"/>
    <property type="match status" value="1"/>
</dbReference>
<comment type="caution">
    <text evidence="5">The sequence shown here is derived from an EMBL/GenBank/DDBJ whole genome shotgun (WGS) entry which is preliminary data.</text>
</comment>
<protein>
    <submittedName>
        <fullName evidence="5">Uncharacterized protein</fullName>
    </submittedName>
</protein>
<dbReference type="GO" id="GO:0008137">
    <property type="term" value="F:NADH dehydrogenase (ubiquinone) activity"/>
    <property type="evidence" value="ECO:0007669"/>
    <property type="project" value="InterPro"/>
</dbReference>
<organism evidence="5 6">
    <name type="scientific">Fraserbacteria sp. (strain RBG_16_55_9)</name>
    <dbReference type="NCBI Taxonomy" id="1817864"/>
    <lineage>
        <taxon>Bacteria</taxon>
        <taxon>Candidatus Fraseribacteriota</taxon>
    </lineage>
</organism>
<dbReference type="AlphaFoldDB" id="A0A1F5UX91"/>
<evidence type="ECO:0000259" key="4">
    <source>
        <dbReference type="Pfam" id="PF00346"/>
    </source>
</evidence>
<dbReference type="InterPro" id="IPR052197">
    <property type="entry name" value="ComplexI_49kDa-like"/>
</dbReference>
<evidence type="ECO:0000256" key="1">
    <source>
        <dbReference type="ARBA" id="ARBA00023002"/>
    </source>
</evidence>
<dbReference type="InterPro" id="IPR037232">
    <property type="entry name" value="NADH_quin_OxRdtase_su_C/D-like"/>
</dbReference>
<evidence type="ECO:0000313" key="6">
    <source>
        <dbReference type="Proteomes" id="UP000179157"/>
    </source>
</evidence>
<dbReference type="SUPFAM" id="SSF143243">
    <property type="entry name" value="Nqo5-like"/>
    <property type="match status" value="1"/>
</dbReference>
<evidence type="ECO:0000256" key="2">
    <source>
        <dbReference type="ARBA" id="ARBA00023027"/>
    </source>
</evidence>
<feature type="domain" description="NADH-quinone oxidoreductase subunit D" evidence="4">
    <location>
        <begin position="289"/>
        <end position="457"/>
    </location>
</feature>
<evidence type="ECO:0000313" key="5">
    <source>
        <dbReference type="EMBL" id="OGF55774.1"/>
    </source>
</evidence>
<dbReference type="EMBL" id="MFGX01000048">
    <property type="protein sequence ID" value="OGF55774.1"/>
    <property type="molecule type" value="Genomic_DNA"/>
</dbReference>
<dbReference type="SUPFAM" id="SSF56762">
    <property type="entry name" value="HydB/Nqo4-like"/>
    <property type="match status" value="1"/>
</dbReference>
<dbReference type="Gene3D" id="3.30.460.80">
    <property type="entry name" value="NADH:ubiquinone oxidoreductase, 30kDa subunit"/>
    <property type="match status" value="1"/>
</dbReference>
<keyword evidence="1" id="KW-0560">Oxidoreductase</keyword>
<dbReference type="GO" id="GO:0048038">
    <property type="term" value="F:quinone binding"/>
    <property type="evidence" value="ECO:0007669"/>
    <property type="project" value="InterPro"/>
</dbReference>
<accession>A0A1F5UX91</accession>
<evidence type="ECO:0000259" key="3">
    <source>
        <dbReference type="Pfam" id="PF00329"/>
    </source>
</evidence>